<feature type="transmembrane region" description="Helical" evidence="8">
    <location>
        <begin position="307"/>
        <end position="324"/>
    </location>
</feature>
<dbReference type="InterPro" id="IPR050297">
    <property type="entry name" value="LipidA_mod_glycosyltrf_83"/>
</dbReference>
<feature type="transmembrane region" description="Helical" evidence="8">
    <location>
        <begin position="385"/>
        <end position="404"/>
    </location>
</feature>
<evidence type="ECO:0000256" key="1">
    <source>
        <dbReference type="ARBA" id="ARBA00004651"/>
    </source>
</evidence>
<dbReference type="Proteomes" id="UP000193900">
    <property type="component" value="Unassembled WGS sequence"/>
</dbReference>
<feature type="transmembrane region" description="Helical" evidence="8">
    <location>
        <begin position="360"/>
        <end position="379"/>
    </location>
</feature>
<keyword evidence="7 8" id="KW-0472">Membrane</keyword>
<dbReference type="GO" id="GO:0009103">
    <property type="term" value="P:lipopolysaccharide biosynthetic process"/>
    <property type="evidence" value="ECO:0007669"/>
    <property type="project" value="UniProtKB-ARBA"/>
</dbReference>
<feature type="transmembrane region" description="Helical" evidence="8">
    <location>
        <begin position="330"/>
        <end position="348"/>
    </location>
</feature>
<feature type="transmembrane region" description="Helical" evidence="8">
    <location>
        <begin position="411"/>
        <end position="433"/>
    </location>
</feature>
<evidence type="ECO:0000256" key="5">
    <source>
        <dbReference type="ARBA" id="ARBA00022692"/>
    </source>
</evidence>
<dbReference type="RefSeq" id="WP_085877296.1">
    <property type="nucleotide sequence ID" value="NZ_FWFZ01000001.1"/>
</dbReference>
<dbReference type="EC" id="2.4.2.43" evidence="9"/>
<sequence>MTARLWTLAVRFGPWLVAVLILAQVLPALDARDLWYSDEVRYAEAYSNLIGQGKWAVLELNGAVYPDKPPVYFLLLAAIHFLTGLEVTQTLFLGSAVSAILLAGAMARLGAVVGLTAEERLAGLLTWIGGLGVMLLLHYVRMDLLFVAFMLLGQAFLHDHVINRKPAGAALAGFACLGLAVLTKGPLGAAIPLVALVATALWAGEGRRLASGAMALGVLVMLAVLGLWVAAVIGVEGWAFFAEQIIGQQVVARAVDTFHHSEPVYYYIVVLPFLILPWTGFATALPLRQALSQRRRLADRRRARHPVDMLGLGALAGFVLLSSLDGKVGVYLLPVLCLLHMVLGAALMQSSLRSGRVASALLAALLAVALAVFGTPYAAEAGATWATILGTLLLLAMAATLVVPATPGPRVLALGGIGTLLGLVLATGLLPILSGYASPRPLAERLMAEAAQGAAPMTYRTYSGVFTYYAGRDLPEYADADSLLQAITAPGPAVIVTPRKHWEGLALDGFDVLEERGILGGRGDYLIVRERP</sequence>
<dbReference type="PANTHER" id="PTHR33908:SF3">
    <property type="entry name" value="UNDECAPRENYL PHOSPHATE-ALPHA-4-AMINO-4-DEOXY-L-ARABINOSE ARABINOSYL TRANSFERASE"/>
    <property type="match status" value="1"/>
</dbReference>
<proteinExistence type="predicted"/>
<keyword evidence="10" id="KW-1185">Reference proteome</keyword>
<evidence type="ECO:0000256" key="7">
    <source>
        <dbReference type="ARBA" id="ARBA00023136"/>
    </source>
</evidence>
<keyword evidence="6 8" id="KW-1133">Transmembrane helix</keyword>
<accession>A0A1Y5RMM4</accession>
<feature type="transmembrane region" description="Helical" evidence="8">
    <location>
        <begin position="121"/>
        <end position="137"/>
    </location>
</feature>
<protein>
    <submittedName>
        <fullName evidence="9">Undecaprenyl phosphate-alpha-4-amino-4-deoxy-L-arabinose arabinosyl transferase</fullName>
        <ecNumber evidence="9">2.4.2.43</ecNumber>
    </submittedName>
</protein>
<dbReference type="AlphaFoldDB" id="A0A1Y5RMM4"/>
<feature type="transmembrane region" description="Helical" evidence="8">
    <location>
        <begin position="213"/>
        <end position="233"/>
    </location>
</feature>
<evidence type="ECO:0000313" key="9">
    <source>
        <dbReference type="EMBL" id="SLN18364.1"/>
    </source>
</evidence>
<dbReference type="GO" id="GO:0005886">
    <property type="term" value="C:plasma membrane"/>
    <property type="evidence" value="ECO:0007669"/>
    <property type="project" value="UniProtKB-SubCell"/>
</dbReference>
<feature type="transmembrane region" description="Helical" evidence="8">
    <location>
        <begin position="264"/>
        <end position="287"/>
    </location>
</feature>
<gene>
    <name evidence="9" type="primary">arnT</name>
    <name evidence="9" type="ORF">ROA7023_00390</name>
</gene>
<feature type="transmembrane region" description="Helical" evidence="8">
    <location>
        <begin position="168"/>
        <end position="201"/>
    </location>
</feature>
<feature type="transmembrane region" description="Helical" evidence="8">
    <location>
        <begin position="12"/>
        <end position="29"/>
    </location>
</feature>
<organism evidence="9 10">
    <name type="scientific">Roseisalinus antarcticus</name>
    <dbReference type="NCBI Taxonomy" id="254357"/>
    <lineage>
        <taxon>Bacteria</taxon>
        <taxon>Pseudomonadati</taxon>
        <taxon>Pseudomonadota</taxon>
        <taxon>Alphaproteobacteria</taxon>
        <taxon>Rhodobacterales</taxon>
        <taxon>Roseobacteraceae</taxon>
        <taxon>Roseisalinus</taxon>
    </lineage>
</organism>
<evidence type="ECO:0000256" key="4">
    <source>
        <dbReference type="ARBA" id="ARBA00022679"/>
    </source>
</evidence>
<keyword evidence="3 9" id="KW-0328">Glycosyltransferase</keyword>
<dbReference type="GO" id="GO:0103015">
    <property type="term" value="F:4-amino-4-deoxy-L-arabinose transferase activity"/>
    <property type="evidence" value="ECO:0007669"/>
    <property type="project" value="UniProtKB-EC"/>
</dbReference>
<evidence type="ECO:0000256" key="8">
    <source>
        <dbReference type="SAM" id="Phobius"/>
    </source>
</evidence>
<feature type="transmembrane region" description="Helical" evidence="8">
    <location>
        <begin position="92"/>
        <end position="115"/>
    </location>
</feature>
<evidence type="ECO:0000313" key="10">
    <source>
        <dbReference type="Proteomes" id="UP000193900"/>
    </source>
</evidence>
<keyword evidence="4 9" id="KW-0808">Transferase</keyword>
<comment type="subcellular location">
    <subcellularLocation>
        <location evidence="1">Cell membrane</location>
        <topology evidence="1">Multi-pass membrane protein</topology>
    </subcellularLocation>
</comment>
<dbReference type="PANTHER" id="PTHR33908">
    <property type="entry name" value="MANNOSYLTRANSFERASE YKCB-RELATED"/>
    <property type="match status" value="1"/>
</dbReference>
<dbReference type="OrthoDB" id="9810951at2"/>
<keyword evidence="2" id="KW-1003">Cell membrane</keyword>
<keyword evidence="5 8" id="KW-0812">Transmembrane</keyword>
<dbReference type="EMBL" id="FWFZ01000001">
    <property type="protein sequence ID" value="SLN18364.1"/>
    <property type="molecule type" value="Genomic_DNA"/>
</dbReference>
<evidence type="ECO:0000256" key="6">
    <source>
        <dbReference type="ARBA" id="ARBA00022989"/>
    </source>
</evidence>
<name>A0A1Y5RMM4_9RHOB</name>
<evidence type="ECO:0000256" key="3">
    <source>
        <dbReference type="ARBA" id="ARBA00022676"/>
    </source>
</evidence>
<evidence type="ECO:0000256" key="2">
    <source>
        <dbReference type="ARBA" id="ARBA00022475"/>
    </source>
</evidence>
<dbReference type="GO" id="GO:0010041">
    <property type="term" value="P:response to iron(III) ion"/>
    <property type="evidence" value="ECO:0007669"/>
    <property type="project" value="TreeGrafter"/>
</dbReference>
<reference evidence="9 10" key="1">
    <citation type="submission" date="2017-03" db="EMBL/GenBank/DDBJ databases">
        <authorList>
            <person name="Afonso C.L."/>
            <person name="Miller P.J."/>
            <person name="Scott M.A."/>
            <person name="Spackman E."/>
            <person name="Goraichik I."/>
            <person name="Dimitrov K.M."/>
            <person name="Suarez D.L."/>
            <person name="Swayne D.E."/>
        </authorList>
    </citation>
    <scope>NUCLEOTIDE SEQUENCE [LARGE SCALE GENOMIC DNA]</scope>
    <source>
        <strain evidence="9 10">CECT 7023</strain>
    </source>
</reference>